<proteinExistence type="predicted"/>
<name>A5DCQ6_PICGU</name>
<dbReference type="OMA" id="FVENECK"/>
<dbReference type="STRING" id="294746.A5DCQ6"/>
<dbReference type="OrthoDB" id="198787at2759"/>
<dbReference type="InterPro" id="IPR021211">
    <property type="entry name" value="SAM35"/>
</dbReference>
<accession>A5DCQ6</accession>
<dbReference type="KEGG" id="pgu:PGUG_01061"/>
<dbReference type="eggNOG" id="ENOG502RXPE">
    <property type="taxonomic scope" value="Eukaryota"/>
</dbReference>
<reference evidence="1 2" key="1">
    <citation type="journal article" date="2009" name="Nature">
        <title>Evolution of pathogenicity and sexual reproduction in eight Candida genomes.</title>
        <authorList>
            <person name="Butler G."/>
            <person name="Rasmussen M.D."/>
            <person name="Lin M.F."/>
            <person name="Santos M.A."/>
            <person name="Sakthikumar S."/>
            <person name="Munro C.A."/>
            <person name="Rheinbay E."/>
            <person name="Grabherr M."/>
            <person name="Forche A."/>
            <person name="Reedy J.L."/>
            <person name="Agrafioti I."/>
            <person name="Arnaud M.B."/>
            <person name="Bates S."/>
            <person name="Brown A.J."/>
            <person name="Brunke S."/>
            <person name="Costanzo M.C."/>
            <person name="Fitzpatrick D.A."/>
            <person name="de Groot P.W."/>
            <person name="Harris D."/>
            <person name="Hoyer L.L."/>
            <person name="Hube B."/>
            <person name="Klis F.M."/>
            <person name="Kodira C."/>
            <person name="Lennard N."/>
            <person name="Logue M.E."/>
            <person name="Martin R."/>
            <person name="Neiman A.M."/>
            <person name="Nikolaou E."/>
            <person name="Quail M.A."/>
            <person name="Quinn J."/>
            <person name="Santos M.C."/>
            <person name="Schmitzberger F.F."/>
            <person name="Sherlock G."/>
            <person name="Shah P."/>
            <person name="Silverstein K.A."/>
            <person name="Skrzypek M.S."/>
            <person name="Soll D."/>
            <person name="Staggs R."/>
            <person name="Stansfield I."/>
            <person name="Stumpf M.P."/>
            <person name="Sudbery P.E."/>
            <person name="Srikantha T."/>
            <person name="Zeng Q."/>
            <person name="Berman J."/>
            <person name="Berriman M."/>
            <person name="Heitman J."/>
            <person name="Gow N.A."/>
            <person name="Lorenz M.C."/>
            <person name="Birren B.W."/>
            <person name="Kellis M."/>
            <person name="Cuomo C.A."/>
        </authorList>
    </citation>
    <scope>NUCLEOTIDE SEQUENCE [LARGE SCALE GENOMIC DNA]</scope>
    <source>
        <strain evidence="2">ATCC 6260 / CBS 566 / DSM 6381 / JCM 1539 / NBRC 10279 / NRRL Y-324</strain>
    </source>
</reference>
<keyword evidence="2" id="KW-1185">Reference proteome</keyword>
<organism evidence="1 2">
    <name type="scientific">Meyerozyma guilliermondii (strain ATCC 6260 / CBS 566 / DSM 6381 / JCM 1539 / NBRC 10279 / NRRL Y-324)</name>
    <name type="common">Yeast</name>
    <name type="synonym">Candida guilliermondii</name>
    <dbReference type="NCBI Taxonomy" id="294746"/>
    <lineage>
        <taxon>Eukaryota</taxon>
        <taxon>Fungi</taxon>
        <taxon>Dikarya</taxon>
        <taxon>Ascomycota</taxon>
        <taxon>Saccharomycotina</taxon>
        <taxon>Pichiomycetes</taxon>
        <taxon>Debaryomycetaceae</taxon>
        <taxon>Meyerozyma</taxon>
    </lineage>
</organism>
<evidence type="ECO:0000313" key="1">
    <source>
        <dbReference type="EMBL" id="EDK36963.2"/>
    </source>
</evidence>
<dbReference type="AlphaFoldDB" id="A5DCQ6"/>
<dbReference type="GeneID" id="5128913"/>
<sequence length="310" mass="35010">MSRLQVPQWVKSVFDTFPLSTYEATPLGDHSDIEKSRFYFISDDPEKAPDHNFILGVDGVIGVNSKIIPSTPVALAHSLILCYKNGLKLPRENSKSKTSPHSILSLSYLAASNNELPIIIETNERTQVRNTIPKKGLLASIVTNNNFESDPKAKLINSMVDSCIQDLWILTLICDPQGKNKYERIFNWNAGAKKSGNMTFLQTLAVQEEIPEWNDIRTRNPNLFPGKIWNALDQEALQIVYQDKLKQFEQELPLLIEYATGHDPLTKIISFKLVALAILANEILPETGLANLVQQHQNFVTQCYNIIDEY</sequence>
<dbReference type="Pfam" id="PF10806">
    <property type="entry name" value="SAM35"/>
    <property type="match status" value="1"/>
</dbReference>
<protein>
    <submittedName>
        <fullName evidence="1">Uncharacterized protein</fullName>
    </submittedName>
</protein>
<dbReference type="EMBL" id="CH408155">
    <property type="protein sequence ID" value="EDK36963.2"/>
    <property type="molecule type" value="Genomic_DNA"/>
</dbReference>
<dbReference type="VEuPathDB" id="FungiDB:PGUG_01061"/>
<gene>
    <name evidence="1" type="ORF">PGUG_01061</name>
</gene>
<dbReference type="RefSeq" id="XP_001487684.2">
    <property type="nucleotide sequence ID" value="XM_001487634.1"/>
</dbReference>
<dbReference type="InParanoid" id="A5DCQ6"/>
<dbReference type="Proteomes" id="UP000001997">
    <property type="component" value="Unassembled WGS sequence"/>
</dbReference>
<dbReference type="FunCoup" id="A5DCQ6">
    <property type="interactions" value="62"/>
</dbReference>
<evidence type="ECO:0000313" key="2">
    <source>
        <dbReference type="Proteomes" id="UP000001997"/>
    </source>
</evidence>
<dbReference type="HOGENOM" id="CLU_073166_0_0_1"/>